<gene>
    <name evidence="2" type="ORF">M6B38_331945</name>
</gene>
<keyword evidence="1" id="KW-1133">Transmembrane helix</keyword>
<dbReference type="InterPro" id="IPR004158">
    <property type="entry name" value="DUF247_pln"/>
</dbReference>
<dbReference type="PANTHER" id="PTHR31170:SF25">
    <property type="entry name" value="BNAA09G04570D PROTEIN"/>
    <property type="match status" value="1"/>
</dbReference>
<accession>A0AAX6H3E8</accession>
<keyword evidence="1" id="KW-0812">Transmembrane</keyword>
<evidence type="ECO:0000313" key="2">
    <source>
        <dbReference type="EMBL" id="KAJ6835476.1"/>
    </source>
</evidence>
<reference evidence="2" key="1">
    <citation type="journal article" date="2023" name="GigaByte">
        <title>Genome assembly of the bearded iris, Iris pallida Lam.</title>
        <authorList>
            <person name="Bruccoleri R.E."/>
            <person name="Oakeley E.J."/>
            <person name="Faust A.M.E."/>
            <person name="Altorfer M."/>
            <person name="Dessus-Babus S."/>
            <person name="Burckhardt D."/>
            <person name="Oertli M."/>
            <person name="Naumann U."/>
            <person name="Petersen F."/>
            <person name="Wong J."/>
        </authorList>
    </citation>
    <scope>NUCLEOTIDE SEQUENCE</scope>
    <source>
        <strain evidence="2">GSM-AAB239-AS_SAM_17_03QT</strain>
    </source>
</reference>
<dbReference type="Pfam" id="PF03140">
    <property type="entry name" value="DUF247"/>
    <property type="match status" value="1"/>
</dbReference>
<comment type="caution">
    <text evidence="2">The sequence shown here is derived from an EMBL/GenBank/DDBJ whole genome shotgun (WGS) entry which is preliminary data.</text>
</comment>
<evidence type="ECO:0000313" key="3">
    <source>
        <dbReference type="Proteomes" id="UP001140949"/>
    </source>
</evidence>
<proteinExistence type="predicted"/>
<feature type="transmembrane region" description="Helical" evidence="1">
    <location>
        <begin position="448"/>
        <end position="471"/>
    </location>
</feature>
<organism evidence="2 3">
    <name type="scientific">Iris pallida</name>
    <name type="common">Sweet iris</name>
    <dbReference type="NCBI Taxonomy" id="29817"/>
    <lineage>
        <taxon>Eukaryota</taxon>
        <taxon>Viridiplantae</taxon>
        <taxon>Streptophyta</taxon>
        <taxon>Embryophyta</taxon>
        <taxon>Tracheophyta</taxon>
        <taxon>Spermatophyta</taxon>
        <taxon>Magnoliopsida</taxon>
        <taxon>Liliopsida</taxon>
        <taxon>Asparagales</taxon>
        <taxon>Iridaceae</taxon>
        <taxon>Iridoideae</taxon>
        <taxon>Irideae</taxon>
        <taxon>Iris</taxon>
    </lineage>
</organism>
<dbReference type="PANTHER" id="PTHR31170">
    <property type="entry name" value="BNAC04G53230D PROTEIN"/>
    <property type="match status" value="1"/>
</dbReference>
<reference evidence="2" key="2">
    <citation type="submission" date="2023-04" db="EMBL/GenBank/DDBJ databases">
        <authorList>
            <person name="Bruccoleri R.E."/>
            <person name="Oakeley E.J."/>
            <person name="Faust A.-M."/>
            <person name="Dessus-Babus S."/>
            <person name="Altorfer M."/>
            <person name="Burckhardt D."/>
            <person name="Oertli M."/>
            <person name="Naumann U."/>
            <person name="Petersen F."/>
            <person name="Wong J."/>
        </authorList>
    </citation>
    <scope>NUCLEOTIDE SEQUENCE</scope>
    <source>
        <strain evidence="2">GSM-AAB239-AS_SAM_17_03QT</strain>
        <tissue evidence="2">Leaf</tissue>
    </source>
</reference>
<name>A0AAX6H3E8_IRIPA</name>
<dbReference type="EMBL" id="JANAVB010013398">
    <property type="protein sequence ID" value="KAJ6835476.1"/>
    <property type="molecule type" value="Genomic_DNA"/>
</dbReference>
<dbReference type="AlphaFoldDB" id="A0AAX6H3E8"/>
<sequence length="476" mass="54584">MEIYSKYQEEIKLIPGKRSSHLAEMGDRWIIDIKRGWSSITPKEQKLAKIRRRCIFKAPKFMRDLNSSAYTPEIVSFGPYHHGKEHLKPMEAVKHRMLYHMLTETMMTSLEKVVAAMRKDVRVLKEAYTGLEGSQWTNDDDFLELMILDGCCLLHILLVINGKTANHLDDELIPSETKLFNAILVLDGILPLHGTQLYNDDILPQDNMMPPLLGSKLFNDMLLLENQVPLHALQILLDLGKKQIKVESAADLLRVLWPDARACIPTTRSHILEVTRTLVVGEGDFIYNDEGSANLGNITELVEAGVRLECNEETSFKGITFKDGVLRLPSIRLDVFTESLLLNFVAFEHMHNTDTDVISFLLFMDRLVDTGNDVKLLRTKQIIKGWTGNDDDVSTLFNRLVKKVPVLNRRKRSKGEGVEVDKELIEYSKKRRNRWRASFIQTYMVNPWVIISFLVACILLTLSILQTVYAVHSFYR</sequence>
<dbReference type="Proteomes" id="UP001140949">
    <property type="component" value="Unassembled WGS sequence"/>
</dbReference>
<keyword evidence="3" id="KW-1185">Reference proteome</keyword>
<keyword evidence="1" id="KW-0472">Membrane</keyword>
<evidence type="ECO:0000256" key="1">
    <source>
        <dbReference type="SAM" id="Phobius"/>
    </source>
</evidence>
<protein>
    <submittedName>
        <fullName evidence="2">UPF0481 protein-like isoform X1</fullName>
    </submittedName>
</protein>